<feature type="compositionally biased region" description="Basic and acidic residues" evidence="8">
    <location>
        <begin position="1"/>
        <end position="10"/>
    </location>
</feature>
<comment type="subcellular location">
    <subcellularLocation>
        <location evidence="1">Cell outer membrane</location>
        <topology evidence="1">Multi-pass membrane protein</topology>
    </subcellularLocation>
</comment>
<keyword evidence="7" id="KW-0998">Cell outer membrane</keyword>
<evidence type="ECO:0000256" key="6">
    <source>
        <dbReference type="ARBA" id="ARBA00023136"/>
    </source>
</evidence>
<keyword evidence="5" id="KW-0732">Signal</keyword>
<keyword evidence="3" id="KW-1134">Transmembrane beta strand</keyword>
<evidence type="ECO:0000313" key="10">
    <source>
        <dbReference type="Proteomes" id="UP000256763"/>
    </source>
</evidence>
<dbReference type="InterPro" id="IPR005017">
    <property type="entry name" value="OMPP1/FadL/TodX"/>
</dbReference>
<keyword evidence="10" id="KW-1185">Reference proteome</keyword>
<dbReference type="Pfam" id="PF03349">
    <property type="entry name" value="Toluene_X"/>
    <property type="match status" value="1"/>
</dbReference>
<dbReference type="EMBL" id="NFZW01000033">
    <property type="protein sequence ID" value="RFA32169.1"/>
    <property type="molecule type" value="Genomic_DNA"/>
</dbReference>
<dbReference type="AlphaFoldDB" id="A0A3E0WI92"/>
<dbReference type="Proteomes" id="UP000256763">
    <property type="component" value="Unassembled WGS sequence"/>
</dbReference>
<reference evidence="10" key="1">
    <citation type="submission" date="2017-05" db="EMBL/GenBank/DDBJ databases">
        <authorList>
            <person name="Sharma S."/>
            <person name="Sidhu C."/>
            <person name="Pinnaka A.K."/>
        </authorList>
    </citation>
    <scope>NUCLEOTIDE SEQUENCE [LARGE SCALE GENOMIC DNA]</scope>
    <source>
        <strain evidence="10">AK93</strain>
    </source>
</reference>
<evidence type="ECO:0000256" key="1">
    <source>
        <dbReference type="ARBA" id="ARBA00004571"/>
    </source>
</evidence>
<evidence type="ECO:0000256" key="4">
    <source>
        <dbReference type="ARBA" id="ARBA00022692"/>
    </source>
</evidence>
<keyword evidence="4" id="KW-0812">Transmembrane</keyword>
<evidence type="ECO:0000256" key="8">
    <source>
        <dbReference type="SAM" id="MobiDB-lite"/>
    </source>
</evidence>
<accession>A0A3E0WI92</accession>
<name>A0A3E0WI92_9GAMM</name>
<organism evidence="9 10">
    <name type="scientific">Alkalilimnicola ehrlichii</name>
    <dbReference type="NCBI Taxonomy" id="351052"/>
    <lineage>
        <taxon>Bacteria</taxon>
        <taxon>Pseudomonadati</taxon>
        <taxon>Pseudomonadota</taxon>
        <taxon>Gammaproteobacteria</taxon>
        <taxon>Chromatiales</taxon>
        <taxon>Ectothiorhodospiraceae</taxon>
        <taxon>Alkalilimnicola</taxon>
    </lineage>
</organism>
<evidence type="ECO:0000256" key="3">
    <source>
        <dbReference type="ARBA" id="ARBA00022452"/>
    </source>
</evidence>
<dbReference type="PANTHER" id="PTHR35093:SF8">
    <property type="entry name" value="OUTER MEMBRANE PROTEIN NMB0088-RELATED"/>
    <property type="match status" value="1"/>
</dbReference>
<evidence type="ECO:0000256" key="5">
    <source>
        <dbReference type="ARBA" id="ARBA00022729"/>
    </source>
</evidence>
<dbReference type="PANTHER" id="PTHR35093">
    <property type="entry name" value="OUTER MEMBRANE PROTEIN NMB0088-RELATED"/>
    <property type="match status" value="1"/>
</dbReference>
<evidence type="ECO:0008006" key="11">
    <source>
        <dbReference type="Google" id="ProtNLM"/>
    </source>
</evidence>
<dbReference type="GO" id="GO:0015483">
    <property type="term" value="F:long-chain fatty acid transporting porin activity"/>
    <property type="evidence" value="ECO:0007669"/>
    <property type="project" value="TreeGrafter"/>
</dbReference>
<protein>
    <recommendedName>
        <fullName evidence="11">Membrane protein involved in aromatic hydrocarbon degradation</fullName>
    </recommendedName>
</protein>
<dbReference type="SUPFAM" id="SSF56935">
    <property type="entry name" value="Porins"/>
    <property type="match status" value="1"/>
</dbReference>
<comment type="caution">
    <text evidence="9">The sequence shown here is derived from an EMBL/GenBank/DDBJ whole genome shotgun (WGS) entry which is preliminary data.</text>
</comment>
<evidence type="ECO:0000313" key="9">
    <source>
        <dbReference type="EMBL" id="RFA32169.1"/>
    </source>
</evidence>
<evidence type="ECO:0000256" key="7">
    <source>
        <dbReference type="ARBA" id="ARBA00023237"/>
    </source>
</evidence>
<dbReference type="GO" id="GO:0009279">
    <property type="term" value="C:cell outer membrane"/>
    <property type="evidence" value="ECO:0007669"/>
    <property type="project" value="UniProtKB-SubCell"/>
</dbReference>
<sequence length="510" mass="55703">MEHEGLEAKARPVRPGRPPRREEQLKTELEASMFMHRTYPLAGAALLMAGFVGTANAGSVNVFNHGVKQLGTAYAGAAATAEDVSSAAFNPATLSRLEGQQISGGAFHRSTGGNYRINIDRDVSGSATGSLSHDEFLPYAFYSDQIGENTTIGLGIYSPFQALTQYSTSSRSRYHALTTEYSAININPMVAFSPTNTLSVGFGAIVQYFEGNLTSEIDMGYLIAQGIGAEAVADSRIVNGHFDVYNQAEGDDLNYAFNAGILWQPASDTRVGISYRSRTNHVLDGNVRRPLRSNYRNSLDNYLIDFDISEPERGEIIDFALSPAGAGRGAFESRFTVPETLSLGVNLELSRAWHVMAGATLTRWSQMENIELTFSDAGEVTLPEPIDGTDVNREGMTQRLSWSDTWQYSIGTSYRLNEQWTLRGGYGIDPSPVSGSGRNLRLPYNDRTWYTIGASYQFSPALSIDGAYAFIDTSPSSVNNERDPASGHRANGRTGNMESHTLAIQANYRF</sequence>
<feature type="region of interest" description="Disordered" evidence="8">
    <location>
        <begin position="1"/>
        <end position="22"/>
    </location>
</feature>
<evidence type="ECO:0000256" key="2">
    <source>
        <dbReference type="ARBA" id="ARBA00008163"/>
    </source>
</evidence>
<proteinExistence type="inferred from homology"/>
<dbReference type="Gene3D" id="2.40.160.60">
    <property type="entry name" value="Outer membrane protein transport protein (OMPP1/FadL/TodX)"/>
    <property type="match status" value="1"/>
</dbReference>
<keyword evidence="6" id="KW-0472">Membrane</keyword>
<feature type="region of interest" description="Disordered" evidence="8">
    <location>
        <begin position="475"/>
        <end position="498"/>
    </location>
</feature>
<gene>
    <name evidence="9" type="ORF">CAL65_20325</name>
</gene>
<comment type="similarity">
    <text evidence="2">Belongs to the OmpP1/FadL family.</text>
</comment>
<dbReference type="OrthoDB" id="19849at2"/>